<evidence type="ECO:0000313" key="1">
    <source>
        <dbReference type="EMBL" id="KKM25361.1"/>
    </source>
</evidence>
<gene>
    <name evidence="1" type="ORF">LCGC14_1595670</name>
</gene>
<sequence>LVEDLDDRDSDYYSGFKRDYVDFDLESSLTLTCAVIRAFGWVSRSIARDNSDMGPSTANTVVDVLLPPYSPDKSYRQMVQDVKDAATPEKDAAEAKKAIAWVQEQEATNEYMHNLKAIVKAGVMNFKTAGYACSIVSAYQRSMDRLRQKEIEYAKRKNEWVGIEKKRQELTIEVIGLQIIQGGYGPVALHRMLDEEGRTVTWFSYGSKDKDLDVGKKYRIVGTVKKHDTYKDWKQTIINRVKVLEELNPI</sequence>
<protein>
    <submittedName>
        <fullName evidence="1">Uncharacterized protein</fullName>
    </submittedName>
</protein>
<proteinExistence type="predicted"/>
<feature type="non-terminal residue" evidence="1">
    <location>
        <position position="1"/>
    </location>
</feature>
<dbReference type="AlphaFoldDB" id="A0A0F9ICP2"/>
<accession>A0A0F9ICP2</accession>
<organism evidence="1">
    <name type="scientific">marine sediment metagenome</name>
    <dbReference type="NCBI Taxonomy" id="412755"/>
    <lineage>
        <taxon>unclassified sequences</taxon>
        <taxon>metagenomes</taxon>
        <taxon>ecological metagenomes</taxon>
    </lineage>
</organism>
<comment type="caution">
    <text evidence="1">The sequence shown here is derived from an EMBL/GenBank/DDBJ whole genome shotgun (WGS) entry which is preliminary data.</text>
</comment>
<reference evidence="1" key="1">
    <citation type="journal article" date="2015" name="Nature">
        <title>Complex archaea that bridge the gap between prokaryotes and eukaryotes.</title>
        <authorList>
            <person name="Spang A."/>
            <person name="Saw J.H."/>
            <person name="Jorgensen S.L."/>
            <person name="Zaremba-Niedzwiedzka K."/>
            <person name="Martijn J."/>
            <person name="Lind A.E."/>
            <person name="van Eijk R."/>
            <person name="Schleper C."/>
            <person name="Guy L."/>
            <person name="Ettema T.J."/>
        </authorList>
    </citation>
    <scope>NUCLEOTIDE SEQUENCE</scope>
</reference>
<name>A0A0F9ICP2_9ZZZZ</name>
<dbReference type="EMBL" id="LAZR01012733">
    <property type="protein sequence ID" value="KKM25361.1"/>
    <property type="molecule type" value="Genomic_DNA"/>
</dbReference>